<dbReference type="EnsemblPlants" id="AVESA.00010b.r2.2AG0238590.1">
    <property type="protein sequence ID" value="AVESA.00010b.r2.2AG0238590.1.CDS"/>
    <property type="gene ID" value="AVESA.00010b.r2.2AG0238590"/>
</dbReference>
<sequence length="304" mass="34836">MAQGHKPIPPKKTMGTLFSGMNSEQKNRAICTKVKDFSTQLADQIANLYAHLSKNGAQSIFRSKTESLPKRKYILGQTYASNPWMNGNPPPPPVTSTDTALLVDHIRNKSVEEVRSIWIEHAEPRTILVDGLTIRHQLVGNVLLGHELGSVIIRRLAQLDKESENECPYLSFKHVMELDFSTLTLAEEDIVYVDHIQKQFIQDNLQHRIETCQFIFVPAILKEGWSVYMWDMLSRVIHVLDPRSGPYGYNGGKKERHELIASRLHDALFNCLSEFFAGWPIMKDGWETMFPRITDTYFTSFFNL</sequence>
<name>A0ACD5UE08_AVESA</name>
<accession>A0ACD5UE08</accession>
<keyword evidence="2" id="KW-1185">Reference proteome</keyword>
<evidence type="ECO:0000313" key="2">
    <source>
        <dbReference type="Proteomes" id="UP001732700"/>
    </source>
</evidence>
<evidence type="ECO:0000313" key="1">
    <source>
        <dbReference type="EnsemblPlants" id="AVESA.00010b.r2.2AG0238590.1.CDS"/>
    </source>
</evidence>
<dbReference type="Proteomes" id="UP001732700">
    <property type="component" value="Chromosome 2A"/>
</dbReference>
<proteinExistence type="predicted"/>
<reference evidence="1" key="1">
    <citation type="submission" date="2021-05" db="EMBL/GenBank/DDBJ databases">
        <authorList>
            <person name="Scholz U."/>
            <person name="Mascher M."/>
            <person name="Fiebig A."/>
        </authorList>
    </citation>
    <scope>NUCLEOTIDE SEQUENCE [LARGE SCALE GENOMIC DNA]</scope>
</reference>
<reference evidence="1" key="2">
    <citation type="submission" date="2025-09" db="UniProtKB">
        <authorList>
            <consortium name="EnsemblPlants"/>
        </authorList>
    </citation>
    <scope>IDENTIFICATION</scope>
</reference>
<organism evidence="1 2">
    <name type="scientific">Avena sativa</name>
    <name type="common">Oat</name>
    <dbReference type="NCBI Taxonomy" id="4498"/>
    <lineage>
        <taxon>Eukaryota</taxon>
        <taxon>Viridiplantae</taxon>
        <taxon>Streptophyta</taxon>
        <taxon>Embryophyta</taxon>
        <taxon>Tracheophyta</taxon>
        <taxon>Spermatophyta</taxon>
        <taxon>Magnoliopsida</taxon>
        <taxon>Liliopsida</taxon>
        <taxon>Poales</taxon>
        <taxon>Poaceae</taxon>
        <taxon>BOP clade</taxon>
        <taxon>Pooideae</taxon>
        <taxon>Poodae</taxon>
        <taxon>Poeae</taxon>
        <taxon>Poeae Chloroplast Group 1 (Aveneae type)</taxon>
        <taxon>Aveninae</taxon>
        <taxon>Avena</taxon>
    </lineage>
</organism>
<protein>
    <submittedName>
        <fullName evidence="1">Uncharacterized protein</fullName>
    </submittedName>
</protein>